<feature type="transmembrane region" description="Helical" evidence="1">
    <location>
        <begin position="187"/>
        <end position="209"/>
    </location>
</feature>
<dbReference type="Proteomes" id="UP000815325">
    <property type="component" value="Unassembled WGS sequence"/>
</dbReference>
<keyword evidence="1" id="KW-0472">Membrane</keyword>
<evidence type="ECO:0000313" key="3">
    <source>
        <dbReference type="EMBL" id="KAF5840536.1"/>
    </source>
</evidence>
<gene>
    <name evidence="3" type="ORF">DUNSADRAFT_16334</name>
</gene>
<evidence type="ECO:0000256" key="1">
    <source>
        <dbReference type="SAM" id="Phobius"/>
    </source>
</evidence>
<sequence length="219" mass="25363">MAVSFFYVVLFVSVGTALPVCFHWQEHGWSWTEASLALFCSINLLVCIWELGLFINRDLILKEYLAFQKTLKKGTLPQPIFMFEHVPLTQAITLKHWSKVWSTYSIMDPSYSDQTSYGFFVDVGNGAVTLVPTIMFSLCMTWDLVPARIMGTIGIIKFYQEMYGTILYYFSYMLNERYKGRPFMHMVLPANFVWIIGPAFGMYACYNMIMSGNYDMFRG</sequence>
<dbReference type="EMBL" id="MU069510">
    <property type="protein sequence ID" value="KAF5840536.1"/>
    <property type="molecule type" value="Genomic_DNA"/>
</dbReference>
<evidence type="ECO:0000256" key="2">
    <source>
        <dbReference type="SAM" id="SignalP"/>
    </source>
</evidence>
<organism evidence="3 4">
    <name type="scientific">Dunaliella salina</name>
    <name type="common">Green alga</name>
    <name type="synonym">Protococcus salinus</name>
    <dbReference type="NCBI Taxonomy" id="3046"/>
    <lineage>
        <taxon>Eukaryota</taxon>
        <taxon>Viridiplantae</taxon>
        <taxon>Chlorophyta</taxon>
        <taxon>core chlorophytes</taxon>
        <taxon>Chlorophyceae</taxon>
        <taxon>CS clade</taxon>
        <taxon>Chlamydomonadales</taxon>
        <taxon>Dunaliellaceae</taxon>
        <taxon>Dunaliella</taxon>
    </lineage>
</organism>
<feature type="chain" id="PRO_5045560142" evidence="2">
    <location>
        <begin position="18"/>
        <end position="219"/>
    </location>
</feature>
<feature type="transmembrane region" description="Helical" evidence="1">
    <location>
        <begin position="36"/>
        <end position="55"/>
    </location>
</feature>
<accession>A0ABQ7H104</accession>
<protein>
    <submittedName>
        <fullName evidence="3">Uncharacterized protein</fullName>
    </submittedName>
</protein>
<proteinExistence type="predicted"/>
<keyword evidence="1" id="KW-0812">Transmembrane</keyword>
<name>A0ABQ7H104_DUNSA</name>
<keyword evidence="1" id="KW-1133">Transmembrane helix</keyword>
<keyword evidence="4" id="KW-1185">Reference proteome</keyword>
<evidence type="ECO:0000313" key="4">
    <source>
        <dbReference type="Proteomes" id="UP000815325"/>
    </source>
</evidence>
<comment type="caution">
    <text evidence="3">The sequence shown here is derived from an EMBL/GenBank/DDBJ whole genome shotgun (WGS) entry which is preliminary data.</text>
</comment>
<feature type="signal peptide" evidence="2">
    <location>
        <begin position="1"/>
        <end position="17"/>
    </location>
</feature>
<reference evidence="3" key="1">
    <citation type="submission" date="2017-08" db="EMBL/GenBank/DDBJ databases">
        <authorList>
            <person name="Polle J.E."/>
            <person name="Barry K."/>
            <person name="Cushman J."/>
            <person name="Schmutz J."/>
            <person name="Tran D."/>
            <person name="Hathwaick L.T."/>
            <person name="Yim W.C."/>
            <person name="Jenkins J."/>
            <person name="Mckie-Krisberg Z.M."/>
            <person name="Prochnik S."/>
            <person name="Lindquist E."/>
            <person name="Dockter R.B."/>
            <person name="Adam C."/>
            <person name="Molina H."/>
            <person name="Bunkerborg J."/>
            <person name="Jin E."/>
            <person name="Buchheim M."/>
            <person name="Magnuson J."/>
        </authorList>
    </citation>
    <scope>NUCLEOTIDE SEQUENCE</scope>
    <source>
        <strain evidence="3">CCAP 19/18</strain>
    </source>
</reference>
<keyword evidence="2" id="KW-0732">Signal</keyword>